<evidence type="ECO:0000313" key="3">
    <source>
        <dbReference type="Proteomes" id="UP000288843"/>
    </source>
</evidence>
<keyword evidence="1" id="KW-1133">Transmembrane helix</keyword>
<evidence type="ECO:0000313" key="2">
    <source>
        <dbReference type="EMBL" id="RWT22387.1"/>
    </source>
</evidence>
<reference evidence="2 3" key="1">
    <citation type="submission" date="2018-06" db="EMBL/GenBank/DDBJ databases">
        <title>Carbapenemase-producing Enterobacteriaceae present in wastewater treatment plant effluent and nearby surface waters in the US.</title>
        <authorList>
            <person name="Mathys D.A."/>
            <person name="Mollenkopf D.F."/>
            <person name="Feicht S.M."/>
            <person name="Adams R.J."/>
            <person name="Albers A.L."/>
            <person name="Stuever D.M."/>
            <person name="Daniels J.B."/>
            <person name="Wittum T.E."/>
        </authorList>
    </citation>
    <scope>NUCLEOTIDE SEQUENCE [LARGE SCALE GENOMIC DNA]</scope>
    <source>
        <strain evidence="2 3">GEO_47_Down_B</strain>
    </source>
</reference>
<evidence type="ECO:0000256" key="1">
    <source>
        <dbReference type="SAM" id="Phobius"/>
    </source>
</evidence>
<feature type="transmembrane region" description="Helical" evidence="1">
    <location>
        <begin position="21"/>
        <end position="41"/>
    </location>
</feature>
<sequence length="71" mass="7839">MSRYRRCPVRLFPSHLGKSSLSFITLILFVFHAASILTVLVHPSHIVVYAAGDVLAYASCRAKSMESCVIT</sequence>
<dbReference type="EMBL" id="QKOX01000012">
    <property type="protein sequence ID" value="RWT22387.1"/>
    <property type="molecule type" value="Genomic_DNA"/>
</dbReference>
<name>A0A443VMH6_RAOPL</name>
<protein>
    <submittedName>
        <fullName evidence="2">Uncharacterized protein</fullName>
    </submittedName>
</protein>
<dbReference type="AlphaFoldDB" id="A0A443VMH6"/>
<dbReference type="Proteomes" id="UP000288843">
    <property type="component" value="Unassembled WGS sequence"/>
</dbReference>
<accession>A0A443VMH6</accession>
<organism evidence="2 3">
    <name type="scientific">Raoultella planticola</name>
    <name type="common">Klebsiella planticola</name>
    <dbReference type="NCBI Taxonomy" id="575"/>
    <lineage>
        <taxon>Bacteria</taxon>
        <taxon>Pseudomonadati</taxon>
        <taxon>Pseudomonadota</taxon>
        <taxon>Gammaproteobacteria</taxon>
        <taxon>Enterobacterales</taxon>
        <taxon>Enterobacteriaceae</taxon>
        <taxon>Klebsiella/Raoultella group</taxon>
        <taxon>Raoultella</taxon>
    </lineage>
</organism>
<proteinExistence type="predicted"/>
<gene>
    <name evidence="2" type="ORF">DN603_13475</name>
</gene>
<comment type="caution">
    <text evidence="2">The sequence shown here is derived from an EMBL/GenBank/DDBJ whole genome shotgun (WGS) entry which is preliminary data.</text>
</comment>
<keyword evidence="1" id="KW-0812">Transmembrane</keyword>
<keyword evidence="1" id="KW-0472">Membrane</keyword>